<comment type="caution">
    <text evidence="1">The sequence shown here is derived from an EMBL/GenBank/DDBJ whole genome shotgun (WGS) entry which is preliminary data.</text>
</comment>
<sequence>MGKESSMKVNYEIIAYITKDKDRILSSNCLVFWADSDNTSKNITVEIAKAMKADVVKLTNGDYMIIRV</sequence>
<protein>
    <submittedName>
        <fullName evidence="1">Uncharacterized protein</fullName>
    </submittedName>
</protein>
<dbReference type="AlphaFoldDB" id="A0A644Y7B8"/>
<evidence type="ECO:0000313" key="1">
    <source>
        <dbReference type="EMBL" id="MPM23821.1"/>
    </source>
</evidence>
<dbReference type="EMBL" id="VSSQ01004120">
    <property type="protein sequence ID" value="MPM23821.1"/>
    <property type="molecule type" value="Genomic_DNA"/>
</dbReference>
<organism evidence="1">
    <name type="scientific">bioreactor metagenome</name>
    <dbReference type="NCBI Taxonomy" id="1076179"/>
    <lineage>
        <taxon>unclassified sequences</taxon>
        <taxon>metagenomes</taxon>
        <taxon>ecological metagenomes</taxon>
    </lineage>
</organism>
<dbReference type="InterPro" id="IPR054055">
    <property type="entry name" value="YpzH"/>
</dbReference>
<name>A0A644Y7B8_9ZZZZ</name>
<accession>A0A644Y7B8</accession>
<gene>
    <name evidence="1" type="ORF">SDC9_70295</name>
</gene>
<proteinExistence type="predicted"/>
<dbReference type="Pfam" id="PF21835">
    <property type="entry name" value="YIEGIA_cap"/>
    <property type="match status" value="1"/>
</dbReference>
<reference evidence="1" key="1">
    <citation type="submission" date="2019-08" db="EMBL/GenBank/DDBJ databases">
        <authorList>
            <person name="Kucharzyk K."/>
            <person name="Murdoch R.W."/>
            <person name="Higgins S."/>
            <person name="Loffler F."/>
        </authorList>
    </citation>
    <scope>NUCLEOTIDE SEQUENCE</scope>
</reference>